<dbReference type="RefSeq" id="WP_181308327.1">
    <property type="nucleotide sequence ID" value="NZ_CP109074.1"/>
</dbReference>
<dbReference type="PRINTS" id="PR00359">
    <property type="entry name" value="BP450"/>
</dbReference>
<dbReference type="GO" id="GO:0020037">
    <property type="term" value="F:heme binding"/>
    <property type="evidence" value="ECO:0007669"/>
    <property type="project" value="InterPro"/>
</dbReference>
<gene>
    <name evidence="3" type="ORF">B0I32_121254</name>
</gene>
<dbReference type="GO" id="GO:0005506">
    <property type="term" value="F:iron ion binding"/>
    <property type="evidence" value="ECO:0007669"/>
    <property type="project" value="InterPro"/>
</dbReference>
<comment type="similarity">
    <text evidence="1">Belongs to the cytochrome P450 family.</text>
</comment>
<evidence type="ECO:0000313" key="3">
    <source>
        <dbReference type="EMBL" id="PRX59150.1"/>
    </source>
</evidence>
<feature type="region of interest" description="Disordered" evidence="2">
    <location>
        <begin position="405"/>
        <end position="432"/>
    </location>
</feature>
<dbReference type="Gene3D" id="1.10.630.10">
    <property type="entry name" value="Cytochrome P450"/>
    <property type="match status" value="1"/>
</dbReference>
<feature type="compositionally biased region" description="Basic and acidic residues" evidence="2">
    <location>
        <begin position="416"/>
        <end position="425"/>
    </location>
</feature>
<dbReference type="PANTHER" id="PTHR46696:SF1">
    <property type="entry name" value="CYTOCHROME P450 YJIB-RELATED"/>
    <property type="match status" value="1"/>
</dbReference>
<protein>
    <submittedName>
        <fullName evidence="3">Cytochrome P450</fullName>
    </submittedName>
</protein>
<keyword evidence="4" id="KW-1185">Reference proteome</keyword>
<organism evidence="3 4">
    <name type="scientific">Nonomuraea fuscirosea</name>
    <dbReference type="NCBI Taxonomy" id="1291556"/>
    <lineage>
        <taxon>Bacteria</taxon>
        <taxon>Bacillati</taxon>
        <taxon>Actinomycetota</taxon>
        <taxon>Actinomycetes</taxon>
        <taxon>Streptosporangiales</taxon>
        <taxon>Streptosporangiaceae</taxon>
        <taxon>Nonomuraea</taxon>
    </lineage>
</organism>
<evidence type="ECO:0000313" key="4">
    <source>
        <dbReference type="Proteomes" id="UP000238312"/>
    </source>
</evidence>
<dbReference type="AlphaFoldDB" id="A0A2T0MMU6"/>
<proteinExistence type="inferred from homology"/>
<dbReference type="Proteomes" id="UP000238312">
    <property type="component" value="Unassembled WGS sequence"/>
</dbReference>
<dbReference type="InterPro" id="IPR036396">
    <property type="entry name" value="Cyt_P450_sf"/>
</dbReference>
<dbReference type="PANTHER" id="PTHR46696">
    <property type="entry name" value="P450, PUTATIVE (EUROFUNG)-RELATED"/>
    <property type="match status" value="1"/>
</dbReference>
<reference evidence="3 4" key="1">
    <citation type="submission" date="2018-03" db="EMBL/GenBank/DDBJ databases">
        <title>Genomic Encyclopedia of Type Strains, Phase III (KMG-III): the genomes of soil and plant-associated and newly described type strains.</title>
        <authorList>
            <person name="Whitman W."/>
        </authorList>
    </citation>
    <scope>NUCLEOTIDE SEQUENCE [LARGE SCALE GENOMIC DNA]</scope>
    <source>
        <strain evidence="3 4">CGMCC 4.7104</strain>
    </source>
</reference>
<sequence>MTSYVTPPAARVAPPRMFGPEFAARPQDVYQALRAAGPVAWAEIAEGVHALVVTGHRAAIDLLTDTETYSKDSRLWEDLAAGRVPQDSPVLALMAFRPSLLYADGERHARLRQAMDDCLARVSQPGLHDLTRAHALRLIAGFAQQGHAELMGQYADMLPLLVFTDLLGCPPELTGRMVTACQGMISAGPAAGQAAADLAQALAEIIAMKNRSPGRDCTSWMLAHPARLSHEEILHQLVVLVGAGTIPTAAWIASGLRLLLSDDDYAGDLTGGAITVRRALEQVLWVRSPMANFSVHYARTATTLHGVPIPAGVPILISHAATGADPALPPDLGYDNRSHLAWSAGPHRCPADSQAAIIAQSAIETLLDRLWDVQLADAEVVNRPGPFHQCPARLAVHFRPQPAHAFAAPTAPTGGTRDEPTDDPRHHRRSPV</sequence>
<comment type="caution">
    <text evidence="3">The sequence shown here is derived from an EMBL/GenBank/DDBJ whole genome shotgun (WGS) entry which is preliminary data.</text>
</comment>
<evidence type="ECO:0000256" key="2">
    <source>
        <dbReference type="SAM" id="MobiDB-lite"/>
    </source>
</evidence>
<dbReference type="EMBL" id="PVNG01000021">
    <property type="protein sequence ID" value="PRX59150.1"/>
    <property type="molecule type" value="Genomic_DNA"/>
</dbReference>
<dbReference type="InterPro" id="IPR002397">
    <property type="entry name" value="Cyt_P450_B"/>
</dbReference>
<dbReference type="GO" id="GO:0016705">
    <property type="term" value="F:oxidoreductase activity, acting on paired donors, with incorporation or reduction of molecular oxygen"/>
    <property type="evidence" value="ECO:0007669"/>
    <property type="project" value="InterPro"/>
</dbReference>
<evidence type="ECO:0000256" key="1">
    <source>
        <dbReference type="ARBA" id="ARBA00010617"/>
    </source>
</evidence>
<dbReference type="GO" id="GO:0004497">
    <property type="term" value="F:monooxygenase activity"/>
    <property type="evidence" value="ECO:0007669"/>
    <property type="project" value="InterPro"/>
</dbReference>
<accession>A0A2T0MMU6</accession>
<dbReference type="SUPFAM" id="SSF48264">
    <property type="entry name" value="Cytochrome P450"/>
    <property type="match status" value="1"/>
</dbReference>
<name>A0A2T0MMU6_9ACTN</name>